<dbReference type="InterPro" id="IPR000123">
    <property type="entry name" value="Reverse_transcriptase_msDNA"/>
</dbReference>
<keyword evidence="5" id="KW-0695">RNA-directed DNA polymerase</keyword>
<evidence type="ECO:0000256" key="1">
    <source>
        <dbReference type="ARBA" id="ARBA00022679"/>
    </source>
</evidence>
<dbReference type="InterPro" id="IPR000477">
    <property type="entry name" value="RT_dom"/>
</dbReference>
<evidence type="ECO:0000256" key="2">
    <source>
        <dbReference type="ARBA" id="ARBA00022695"/>
    </source>
</evidence>
<keyword evidence="3" id="KW-0479">Metal-binding</keyword>
<organism evidence="7 8">
    <name type="scientific">Candidatus Collierbacteria bacterium RIFOXYD1_FULL_40_9</name>
    <dbReference type="NCBI Taxonomy" id="1817731"/>
    <lineage>
        <taxon>Bacteria</taxon>
        <taxon>Candidatus Collieribacteriota</taxon>
    </lineage>
</organism>
<reference evidence="7 8" key="1">
    <citation type="journal article" date="2016" name="Nat. Commun.">
        <title>Thousands of microbial genomes shed light on interconnected biogeochemical processes in an aquifer system.</title>
        <authorList>
            <person name="Anantharaman K."/>
            <person name="Brown C.T."/>
            <person name="Hug L.A."/>
            <person name="Sharon I."/>
            <person name="Castelle C.J."/>
            <person name="Probst A.J."/>
            <person name="Thomas B.C."/>
            <person name="Singh A."/>
            <person name="Wilkins M.J."/>
            <person name="Karaoz U."/>
            <person name="Brodie E.L."/>
            <person name="Williams K.H."/>
            <person name="Hubbard S.S."/>
            <person name="Banfield J.F."/>
        </authorList>
    </citation>
    <scope>NUCLEOTIDE SEQUENCE [LARGE SCALE GENOMIC DNA]</scope>
</reference>
<dbReference type="AlphaFoldDB" id="A0A1F5FPC6"/>
<evidence type="ECO:0000256" key="4">
    <source>
        <dbReference type="ARBA" id="ARBA00022842"/>
    </source>
</evidence>
<evidence type="ECO:0000256" key="3">
    <source>
        <dbReference type="ARBA" id="ARBA00022723"/>
    </source>
</evidence>
<dbReference type="GO" id="GO:0003964">
    <property type="term" value="F:RNA-directed DNA polymerase activity"/>
    <property type="evidence" value="ECO:0007669"/>
    <property type="project" value="UniProtKB-KW"/>
</dbReference>
<comment type="caution">
    <text evidence="7">The sequence shown here is derived from an EMBL/GenBank/DDBJ whole genome shotgun (WGS) entry which is preliminary data.</text>
</comment>
<accession>A0A1F5FPC6</accession>
<dbReference type="GO" id="GO:0003723">
    <property type="term" value="F:RNA binding"/>
    <property type="evidence" value="ECO:0007669"/>
    <property type="project" value="InterPro"/>
</dbReference>
<evidence type="ECO:0000313" key="7">
    <source>
        <dbReference type="EMBL" id="OGD81470.1"/>
    </source>
</evidence>
<dbReference type="Proteomes" id="UP000179237">
    <property type="component" value="Unassembled WGS sequence"/>
</dbReference>
<gene>
    <name evidence="7" type="ORF">A2572_02465</name>
</gene>
<dbReference type="PRINTS" id="PR00866">
    <property type="entry name" value="RNADNAPOLMS"/>
</dbReference>
<evidence type="ECO:0000259" key="6">
    <source>
        <dbReference type="PROSITE" id="PS50878"/>
    </source>
</evidence>
<proteinExistence type="predicted"/>
<keyword evidence="2" id="KW-0548">Nucleotidyltransferase</keyword>
<dbReference type="PROSITE" id="PS50878">
    <property type="entry name" value="RT_POL"/>
    <property type="match status" value="1"/>
</dbReference>
<dbReference type="GO" id="GO:0046872">
    <property type="term" value="F:metal ion binding"/>
    <property type="evidence" value="ECO:0007669"/>
    <property type="project" value="UniProtKB-KW"/>
</dbReference>
<name>A0A1F5FPC6_9BACT</name>
<dbReference type="CDD" id="cd03487">
    <property type="entry name" value="RT_Bac_retron_II"/>
    <property type="match status" value="1"/>
</dbReference>
<evidence type="ECO:0000256" key="5">
    <source>
        <dbReference type="ARBA" id="ARBA00022918"/>
    </source>
</evidence>
<keyword evidence="4" id="KW-0460">Magnesium</keyword>
<dbReference type="Pfam" id="PF00078">
    <property type="entry name" value="RVT_1"/>
    <property type="match status" value="1"/>
</dbReference>
<feature type="domain" description="Reverse transcriptase" evidence="6">
    <location>
        <begin position="29"/>
        <end position="237"/>
    </location>
</feature>
<evidence type="ECO:0000313" key="8">
    <source>
        <dbReference type="Proteomes" id="UP000179237"/>
    </source>
</evidence>
<keyword evidence="1" id="KW-0808">Transferase</keyword>
<sequence>MKKTILLNKFNSERIFTLKRLSIVLGIPPEVLLDFSETAVEHYHPYIQTKGAKKRKISNPSEALKAIQKKISKKILSLVPLPAEILGGRKGMSIKENAKIHLRQPEVVTIDLRDCFPSISFKTVFDLFRNDFGYSKEVSSILTKLTTYRRSLPQGGVTSGDLVNILLIPLCGKIRSIIRVGNRLSLWVDDITFSGKNVHQYCQEVVNIIQMFGYRTRSKKVKVMTNNHPQTVTGTMVNSKVSVPKKKIEIYLSDFRNKAVSDLSTSGRVIHTSFINPVQARRLKKRIAVR</sequence>
<dbReference type="EMBL" id="MFAQ01000043">
    <property type="protein sequence ID" value="OGD81470.1"/>
    <property type="molecule type" value="Genomic_DNA"/>
</dbReference>
<protein>
    <recommendedName>
        <fullName evidence="6">Reverse transcriptase domain-containing protein</fullName>
    </recommendedName>
</protein>